<dbReference type="STRING" id="331113.SNE_A17900"/>
<accession>F8L9W1</accession>
<keyword evidence="2" id="KW-1185">Reference proteome</keyword>
<proteinExistence type="predicted"/>
<name>F8L9W1_SIMNZ</name>
<dbReference type="EMBL" id="FR872582">
    <property type="protein sequence ID" value="CCB89667.1"/>
    <property type="molecule type" value="Genomic_DNA"/>
</dbReference>
<dbReference type="KEGG" id="sng:SNE_A17900"/>
<dbReference type="HOGENOM" id="CLU_1007954_0_0_0"/>
<reference key="1">
    <citation type="journal article" date="2011" name="Mol. Biol. Evol.">
        <title>Unity in variety -- the pan-genome of the Chlamydiae.</title>
        <authorList>
            <person name="Collingro A."/>
            <person name="Tischler P."/>
            <person name="Weinmaier T."/>
            <person name="Penz T."/>
            <person name="Heinz E."/>
            <person name="Brunham R.C."/>
            <person name="Read T.D."/>
            <person name="Bavoil P.M."/>
            <person name="Sachse K."/>
            <person name="Kahane S."/>
            <person name="Friedman M.G."/>
            <person name="Rattei T."/>
            <person name="Myers G.S.A."/>
            <person name="Horn M."/>
        </authorList>
    </citation>
    <scope>NUCLEOTIDE SEQUENCE</scope>
    <source>
        <strain>Z</strain>
    </source>
</reference>
<protein>
    <submittedName>
        <fullName evidence="1">Uncharacterized protein</fullName>
    </submittedName>
</protein>
<reference evidence="1 2" key="2">
    <citation type="journal article" date="2011" name="Mol. Biol. Evol.">
        <title>Unity in variety--the pan-genome of the Chlamydiae.</title>
        <authorList>
            <person name="Collingro A."/>
            <person name="Tischler P."/>
            <person name="Weinmaier T."/>
            <person name="Penz T."/>
            <person name="Heinz E."/>
            <person name="Brunham R.C."/>
            <person name="Read T.D."/>
            <person name="Bavoil P.M."/>
            <person name="Sachse K."/>
            <person name="Kahane S."/>
            <person name="Friedman M.G."/>
            <person name="Rattei T."/>
            <person name="Myers G.S."/>
            <person name="Horn M."/>
        </authorList>
    </citation>
    <scope>NUCLEOTIDE SEQUENCE [LARGE SCALE GENOMIC DNA]</scope>
    <source>
        <strain evidence="2">ATCC VR-1471 / Z</strain>
    </source>
</reference>
<sequence length="276" mass="30424">MGLVELASVKVPPFNDFSLPERILDKTDSVASLVKEKGISFCKALDLGLSWVTMMSKMSPNSQETIGLAKQGFKEAGALNTLVSIGNEVPEVHKFLSNTKKKITSWVKGDLETPKIQDLAKKALFGVILPVIKKVDDIFWALANFSLFKNRAVNIFHGFGYTASAAVAVKNIYETGTELKEMCKNPEEQPITPEKWKLGITKIGKLISSLGTTVTGFALLLTSSTKLSFVYLGFSTSSLVCDLTEFMIDKASDPAVKQQKMLEQKLKREKTFQMIT</sequence>
<dbReference type="Proteomes" id="UP000000496">
    <property type="component" value="Chromosome gsn.131"/>
</dbReference>
<evidence type="ECO:0000313" key="2">
    <source>
        <dbReference type="Proteomes" id="UP000000496"/>
    </source>
</evidence>
<gene>
    <name evidence="1" type="ordered locus">SNE_A17900</name>
</gene>
<dbReference type="RefSeq" id="WP_013944133.1">
    <property type="nucleotide sequence ID" value="NC_015713.1"/>
</dbReference>
<evidence type="ECO:0000313" key="1">
    <source>
        <dbReference type="EMBL" id="CCB89667.1"/>
    </source>
</evidence>
<dbReference type="AlphaFoldDB" id="F8L9W1"/>
<organism evidence="1 2">
    <name type="scientific">Simkania negevensis (strain ATCC VR-1471 / DSM 27360 / Z)</name>
    <dbReference type="NCBI Taxonomy" id="331113"/>
    <lineage>
        <taxon>Bacteria</taxon>
        <taxon>Pseudomonadati</taxon>
        <taxon>Chlamydiota</taxon>
        <taxon>Chlamydiia</taxon>
        <taxon>Parachlamydiales</taxon>
        <taxon>Simkaniaceae</taxon>
        <taxon>Simkania</taxon>
    </lineage>
</organism>